<dbReference type="InterPro" id="IPR002213">
    <property type="entry name" value="UDP_glucos_trans"/>
</dbReference>
<dbReference type="InParanoid" id="A0A1X7V5T0"/>
<evidence type="ECO:0000313" key="6">
    <source>
        <dbReference type="EnsemblMetazoa" id="Aqu2.1.34872_001"/>
    </source>
</evidence>
<protein>
    <recommendedName>
        <fullName evidence="8">UDP-glucuronosyltransferase</fullName>
    </recommendedName>
</protein>
<dbReference type="Gene3D" id="3.40.50.2000">
    <property type="entry name" value="Glycogen Phosphorylase B"/>
    <property type="match status" value="1"/>
</dbReference>
<accession>A0A1X7V5T0</accession>
<dbReference type="InterPro" id="IPR050271">
    <property type="entry name" value="UDP-glycosyltransferase"/>
</dbReference>
<organism evidence="6">
    <name type="scientific">Amphimedon queenslandica</name>
    <name type="common">Sponge</name>
    <dbReference type="NCBI Taxonomy" id="400682"/>
    <lineage>
        <taxon>Eukaryota</taxon>
        <taxon>Metazoa</taxon>
        <taxon>Porifera</taxon>
        <taxon>Demospongiae</taxon>
        <taxon>Heteroscleromorpha</taxon>
        <taxon>Haplosclerida</taxon>
        <taxon>Niphatidae</taxon>
        <taxon>Amphimedon</taxon>
    </lineage>
</organism>
<evidence type="ECO:0000256" key="3">
    <source>
        <dbReference type="ARBA" id="ARBA00022679"/>
    </source>
</evidence>
<feature type="transmembrane region" description="Helical" evidence="4">
    <location>
        <begin position="480"/>
        <end position="498"/>
    </location>
</feature>
<dbReference type="OMA" id="WLSMENI"/>
<gene>
    <name evidence="6" type="primary">109581221</name>
</gene>
<keyword evidence="4" id="KW-0472">Membrane</keyword>
<dbReference type="Proteomes" id="UP000007879">
    <property type="component" value="Unassembled WGS sequence"/>
</dbReference>
<dbReference type="EnsemblMetazoa" id="Aqu2.1.34872_001">
    <property type="protein sequence ID" value="Aqu2.1.34872_001"/>
    <property type="gene ID" value="Aqu2.1.34872"/>
</dbReference>
<comment type="similarity">
    <text evidence="1">Belongs to the UDP-glycosyltransferase family.</text>
</comment>
<dbReference type="PANTHER" id="PTHR48043">
    <property type="entry name" value="EG:EG0003.4 PROTEIN-RELATED"/>
    <property type="match status" value="1"/>
</dbReference>
<keyword evidence="4" id="KW-1133">Transmembrane helix</keyword>
<dbReference type="EnsemblMetazoa" id="XM_019995131.1">
    <property type="protein sequence ID" value="XP_019850690.1"/>
    <property type="gene ID" value="LOC109581221"/>
</dbReference>
<evidence type="ECO:0000256" key="4">
    <source>
        <dbReference type="SAM" id="Phobius"/>
    </source>
</evidence>
<keyword evidence="3" id="KW-0808">Transferase</keyword>
<reference evidence="6" key="2">
    <citation type="submission" date="2017-05" db="UniProtKB">
        <authorList>
            <consortium name="EnsemblMetazoa"/>
        </authorList>
    </citation>
    <scope>IDENTIFICATION</scope>
</reference>
<proteinExistence type="inferred from homology"/>
<keyword evidence="7" id="KW-1185">Reference proteome</keyword>
<dbReference type="OrthoDB" id="5835829at2759"/>
<dbReference type="AlphaFoldDB" id="A0A1X7V5T0"/>
<dbReference type="eggNOG" id="KOG1192">
    <property type="taxonomic scope" value="Eukaryota"/>
</dbReference>
<evidence type="ECO:0000256" key="2">
    <source>
        <dbReference type="ARBA" id="ARBA00022676"/>
    </source>
</evidence>
<evidence type="ECO:0000256" key="1">
    <source>
        <dbReference type="ARBA" id="ARBA00009995"/>
    </source>
</evidence>
<name>A0A1X7V5T0_AMPQE</name>
<dbReference type="STRING" id="400682.A0A1X7V5T0"/>
<dbReference type="GO" id="GO:0008194">
    <property type="term" value="F:UDP-glycosyltransferase activity"/>
    <property type="evidence" value="ECO:0007669"/>
    <property type="project" value="InterPro"/>
</dbReference>
<keyword evidence="2" id="KW-0328">Glycosyltransferase</keyword>
<evidence type="ECO:0000313" key="7">
    <source>
        <dbReference type="Proteomes" id="UP000007879"/>
    </source>
</evidence>
<dbReference type="Pfam" id="PF00201">
    <property type="entry name" value="UDPGT"/>
    <property type="match status" value="1"/>
</dbReference>
<feature type="chain" id="PRO_5010854478" description="UDP-glucuronosyltransferase" evidence="5">
    <location>
        <begin position="20"/>
        <end position="523"/>
    </location>
</feature>
<feature type="signal peptide" evidence="5">
    <location>
        <begin position="1"/>
        <end position="19"/>
    </location>
</feature>
<dbReference type="SUPFAM" id="SSF53756">
    <property type="entry name" value="UDP-Glycosyltransferase/glycogen phosphorylase"/>
    <property type="match status" value="1"/>
</dbReference>
<keyword evidence="5" id="KW-0732">Signal</keyword>
<dbReference type="PANTHER" id="PTHR48043:SF145">
    <property type="entry name" value="FI06409P-RELATED"/>
    <property type="match status" value="1"/>
</dbReference>
<reference evidence="7" key="1">
    <citation type="journal article" date="2010" name="Nature">
        <title>The Amphimedon queenslandica genome and the evolution of animal complexity.</title>
        <authorList>
            <person name="Srivastava M."/>
            <person name="Simakov O."/>
            <person name="Chapman J."/>
            <person name="Fahey B."/>
            <person name="Gauthier M.E."/>
            <person name="Mitros T."/>
            <person name="Richards G.S."/>
            <person name="Conaco C."/>
            <person name="Dacre M."/>
            <person name="Hellsten U."/>
            <person name="Larroux C."/>
            <person name="Putnam N.H."/>
            <person name="Stanke M."/>
            <person name="Adamska M."/>
            <person name="Darling A."/>
            <person name="Degnan S.M."/>
            <person name="Oakley T.H."/>
            <person name="Plachetzki D.C."/>
            <person name="Zhai Y."/>
            <person name="Adamski M."/>
            <person name="Calcino A."/>
            <person name="Cummins S.F."/>
            <person name="Goodstein D.M."/>
            <person name="Harris C."/>
            <person name="Jackson D.J."/>
            <person name="Leys S.P."/>
            <person name="Shu S."/>
            <person name="Woodcroft B.J."/>
            <person name="Vervoort M."/>
            <person name="Kosik K.S."/>
            <person name="Manning G."/>
            <person name="Degnan B.M."/>
            <person name="Rokhsar D.S."/>
        </authorList>
    </citation>
    <scope>NUCLEOTIDE SEQUENCE [LARGE SCALE GENOMIC DNA]</scope>
</reference>
<dbReference type="CDD" id="cd03784">
    <property type="entry name" value="GT1_Gtf-like"/>
    <property type="match status" value="1"/>
</dbReference>
<keyword evidence="4" id="KW-0812">Transmembrane</keyword>
<evidence type="ECO:0008006" key="8">
    <source>
        <dbReference type="Google" id="ProtNLM"/>
    </source>
</evidence>
<sequence length="523" mass="59565">MAWSKFLFLIAIFASNSVALHKEATQPQTSHPKLSILLIHSFFPSHTFPLISLGAELASRGHNVSCFGSVTADFETRHKELLKSNGINYLNTTLFDTSIFDEFRQMTKDNGTIFGMFPAIIKFLKLFTSENFYNCSTNVSGFDYIIAEQAAGPLLYDLSSRWNNSNTMLLILQTEVTPRYLQAWPYPRYLAPFSDNMTFLERLLNTGVYVITEQVMSWLFPLLMRFNGLKNMPSDFLSMVVYQPTLHDTVIGLDWPKAILPLQHYVGPMFLPHPPPLEPSLINWLEREGKETAPVIVISMGTTADITKKMAEAFISLSSDYRLVWSLRKSNQHVLSGLQINKSLVHVTPWLSQITMLKHHSVKLAILHCGLNGVHESLYNRVPVLCIPYGIDQHDNAFKLKHFKLGLSLLPHEVNNETLRNAVTSLQDKVYYDNVNKISVLFKAAGGVKRGADLVELYAEVGYEHGLPSFVRYQWGFIQYYNIDVWIVLGLLLMLSFIGCRKLCKRCCCSRCCMKKEVKRKTE</sequence>
<evidence type="ECO:0000256" key="5">
    <source>
        <dbReference type="SAM" id="SignalP"/>
    </source>
</evidence>
<dbReference type="KEGG" id="aqu:109581221"/>